<feature type="domain" description="Transposable element P transposase-like RNase H C-terminal" evidence="3">
    <location>
        <begin position="573"/>
        <end position="606"/>
    </location>
</feature>
<feature type="domain" description="Transposable element P transposase-like GTP-binding insertion" evidence="2">
    <location>
        <begin position="444"/>
        <end position="517"/>
    </location>
</feature>
<dbReference type="InterPro" id="IPR048365">
    <property type="entry name" value="TNP-like_RNaseH_N"/>
</dbReference>
<dbReference type="InterPro" id="IPR048366">
    <property type="entry name" value="TNP-like_GBD"/>
</dbReference>
<dbReference type="Pfam" id="PF21788">
    <property type="entry name" value="TNP-like_GBD"/>
    <property type="match status" value="1"/>
</dbReference>
<protein>
    <recommendedName>
        <fullName evidence="6">THAP-type domain-containing protein</fullName>
    </recommendedName>
</protein>
<sequence>MECSPPINNVYEEKIYSPHKKLKLDDLIEETSLFNILFNQTNKINLPIRWSVDTLIDDKVKTFKKSISFYKMGPFTVSYFRFIEKHLVLKEGDLNVILHVYGREISVADIGFSNSLLKIKEDLELLLDIFNKSRICNGSISANEMTAYKTYFVLVNNMLKHVSSKRISPRTYYSPNKKKIIENIQKAKKIVVQKCSRASKKILRLKKSLNNCKKLMNEMTSKFKNTKNRRYSENWTLLCLLFQIRSPSGYKFLRHNNILPLPCVNTVRRNLLAVQVGCGFDLNFFKLLKKKFTTKTEKQKIGVLLFDEVFLRESISVNSRTLTYTGLEDYGNEIENKINSSEKANHGLVLMWQSLADNFTQPIAVFASKGPVKGVDLAKIVIKAIILLENVGAKVVGLTSDGATTNRTLWKELGISVKKEDFKNYFKNPFDFNRNIFVFSDTPHLMKTVRNRLYQKKQLRIHPSKAFIKWSHYYSVYKTEENSLTKVCPKLTKQHFDLNSLSKMKVKYAVQILKQGLSWLTEWESNLENKLIDENEFLTKATADGLKITLKSTIDLTNYLLENCGFDNVLTGKLNQDNLEKFFGIVRQVCGPNDHPTCPTFLQLYRMLSVHSLIKPPKSGNCTIFEVTDLKNIINDPLNSSAREQKLIELKNKIETVVNEGGSELEEILEPNNFSDSTIFDCTVYYLSGYRVKRGNCE</sequence>
<evidence type="ECO:0000259" key="3">
    <source>
        <dbReference type="Pfam" id="PF21789"/>
    </source>
</evidence>
<dbReference type="PANTHER" id="PTHR47577:SF2">
    <property type="entry name" value="THAP DOMAIN CONTAINING 9"/>
    <property type="match status" value="1"/>
</dbReference>
<evidence type="ECO:0000313" key="5">
    <source>
        <dbReference type="Proteomes" id="UP000478052"/>
    </source>
</evidence>
<dbReference type="Pfam" id="PF21787">
    <property type="entry name" value="TNP-like_RNaseH_N"/>
    <property type="match status" value="1"/>
</dbReference>
<evidence type="ECO:0000313" key="4">
    <source>
        <dbReference type="EMBL" id="KAF0719847.1"/>
    </source>
</evidence>
<dbReference type="PANTHER" id="PTHR47577">
    <property type="entry name" value="THAP DOMAIN-CONTAINING PROTEIN 6"/>
    <property type="match status" value="1"/>
</dbReference>
<dbReference type="Proteomes" id="UP000478052">
    <property type="component" value="Unassembled WGS sequence"/>
</dbReference>
<evidence type="ECO:0000259" key="2">
    <source>
        <dbReference type="Pfam" id="PF21788"/>
    </source>
</evidence>
<proteinExistence type="predicted"/>
<dbReference type="Pfam" id="PF21789">
    <property type="entry name" value="TNP-like_RNaseH_C"/>
    <property type="match status" value="1"/>
</dbReference>
<organism evidence="4 5">
    <name type="scientific">Aphis craccivora</name>
    <name type="common">Cowpea aphid</name>
    <dbReference type="NCBI Taxonomy" id="307492"/>
    <lineage>
        <taxon>Eukaryota</taxon>
        <taxon>Metazoa</taxon>
        <taxon>Ecdysozoa</taxon>
        <taxon>Arthropoda</taxon>
        <taxon>Hexapoda</taxon>
        <taxon>Insecta</taxon>
        <taxon>Pterygota</taxon>
        <taxon>Neoptera</taxon>
        <taxon>Paraneoptera</taxon>
        <taxon>Hemiptera</taxon>
        <taxon>Sternorrhyncha</taxon>
        <taxon>Aphidomorpha</taxon>
        <taxon>Aphidoidea</taxon>
        <taxon>Aphididae</taxon>
        <taxon>Aphidini</taxon>
        <taxon>Aphis</taxon>
        <taxon>Aphis</taxon>
    </lineage>
</organism>
<gene>
    <name evidence="4" type="ORF">FWK35_00024010</name>
</gene>
<comment type="caution">
    <text evidence="4">The sequence shown here is derived from an EMBL/GenBank/DDBJ whole genome shotgun (WGS) entry which is preliminary data.</text>
</comment>
<accession>A0A6G0W4E2</accession>
<reference evidence="4 5" key="1">
    <citation type="submission" date="2019-08" db="EMBL/GenBank/DDBJ databases">
        <title>Whole genome of Aphis craccivora.</title>
        <authorList>
            <person name="Voronova N.V."/>
            <person name="Shulinski R.S."/>
            <person name="Bandarenka Y.V."/>
            <person name="Zhorov D.G."/>
            <person name="Warner D."/>
        </authorList>
    </citation>
    <scope>NUCLEOTIDE SEQUENCE [LARGE SCALE GENOMIC DNA]</scope>
    <source>
        <strain evidence="4">180601</strain>
        <tissue evidence="4">Whole Body</tissue>
    </source>
</reference>
<dbReference type="AlphaFoldDB" id="A0A6G0W4E2"/>
<keyword evidence="5" id="KW-1185">Reference proteome</keyword>
<dbReference type="InterPro" id="IPR048367">
    <property type="entry name" value="TNP-like_RNaseH_C"/>
</dbReference>
<name>A0A6G0W4E2_APHCR</name>
<evidence type="ECO:0000259" key="1">
    <source>
        <dbReference type="Pfam" id="PF21787"/>
    </source>
</evidence>
<dbReference type="OrthoDB" id="7675410at2759"/>
<dbReference type="EMBL" id="VUJU01009507">
    <property type="protein sequence ID" value="KAF0719847.1"/>
    <property type="molecule type" value="Genomic_DNA"/>
</dbReference>
<feature type="domain" description="Transposable element P transposase-like RNase H" evidence="1">
    <location>
        <begin position="278"/>
        <end position="414"/>
    </location>
</feature>
<evidence type="ECO:0008006" key="6">
    <source>
        <dbReference type="Google" id="ProtNLM"/>
    </source>
</evidence>